<accession>A0A9P3GDT9</accession>
<dbReference type="Proteomes" id="UP000703269">
    <property type="component" value="Unassembled WGS sequence"/>
</dbReference>
<sequence length="74" mass="8210">MGISTSSFAITSRGCDRAKDERKYDDGRVSPPQRLLPTFTLAMRVKWEPRCGGMRSVLACSLISPTCCRLPEAM</sequence>
<gene>
    <name evidence="2" type="ORF">PsYK624_086730</name>
</gene>
<dbReference type="EMBL" id="BPQB01000027">
    <property type="protein sequence ID" value="GJE92519.1"/>
    <property type="molecule type" value="Genomic_DNA"/>
</dbReference>
<evidence type="ECO:0000313" key="3">
    <source>
        <dbReference type="Proteomes" id="UP000703269"/>
    </source>
</evidence>
<organism evidence="2 3">
    <name type="scientific">Phanerochaete sordida</name>
    <dbReference type="NCBI Taxonomy" id="48140"/>
    <lineage>
        <taxon>Eukaryota</taxon>
        <taxon>Fungi</taxon>
        <taxon>Dikarya</taxon>
        <taxon>Basidiomycota</taxon>
        <taxon>Agaricomycotina</taxon>
        <taxon>Agaricomycetes</taxon>
        <taxon>Polyporales</taxon>
        <taxon>Phanerochaetaceae</taxon>
        <taxon>Phanerochaete</taxon>
    </lineage>
</organism>
<dbReference type="AlphaFoldDB" id="A0A9P3GDT9"/>
<reference evidence="2 3" key="1">
    <citation type="submission" date="2021-08" db="EMBL/GenBank/DDBJ databases">
        <title>Draft Genome Sequence of Phanerochaete sordida strain YK-624.</title>
        <authorList>
            <person name="Mori T."/>
            <person name="Dohra H."/>
            <person name="Suzuki T."/>
            <person name="Kawagishi H."/>
            <person name="Hirai H."/>
        </authorList>
    </citation>
    <scope>NUCLEOTIDE SEQUENCE [LARGE SCALE GENOMIC DNA]</scope>
    <source>
        <strain evidence="2 3">YK-624</strain>
    </source>
</reference>
<name>A0A9P3GDT9_9APHY</name>
<evidence type="ECO:0000256" key="1">
    <source>
        <dbReference type="SAM" id="MobiDB-lite"/>
    </source>
</evidence>
<feature type="compositionally biased region" description="Basic and acidic residues" evidence="1">
    <location>
        <begin position="14"/>
        <end position="28"/>
    </location>
</feature>
<comment type="caution">
    <text evidence="2">The sequence shown here is derived from an EMBL/GenBank/DDBJ whole genome shotgun (WGS) entry which is preliminary data.</text>
</comment>
<keyword evidence="3" id="KW-1185">Reference proteome</keyword>
<feature type="compositionally biased region" description="Polar residues" evidence="1">
    <location>
        <begin position="1"/>
        <end position="10"/>
    </location>
</feature>
<protein>
    <submittedName>
        <fullName evidence="2">Uncharacterized protein</fullName>
    </submittedName>
</protein>
<proteinExistence type="predicted"/>
<feature type="region of interest" description="Disordered" evidence="1">
    <location>
        <begin position="1"/>
        <end position="29"/>
    </location>
</feature>
<evidence type="ECO:0000313" key="2">
    <source>
        <dbReference type="EMBL" id="GJE92519.1"/>
    </source>
</evidence>